<evidence type="ECO:0000259" key="2">
    <source>
        <dbReference type="PROSITE" id="PS51399"/>
    </source>
</evidence>
<dbReference type="InterPro" id="IPR001012">
    <property type="entry name" value="UBX_dom"/>
</dbReference>
<dbReference type="AlphaFoldDB" id="A0A5J4NRF3"/>
<dbReference type="InterPro" id="IPR036241">
    <property type="entry name" value="NSFL1C_SEP_dom_sf"/>
</dbReference>
<dbReference type="Gene3D" id="3.10.20.90">
    <property type="entry name" value="Phosphatidylinositol 3-kinase Catalytic Subunit, Chain A, domain 1"/>
    <property type="match status" value="1"/>
</dbReference>
<dbReference type="PROSITE" id="PS51399">
    <property type="entry name" value="SEP"/>
    <property type="match status" value="1"/>
</dbReference>
<dbReference type="Proteomes" id="UP000324629">
    <property type="component" value="Unassembled WGS sequence"/>
</dbReference>
<evidence type="ECO:0000313" key="3">
    <source>
        <dbReference type="EMBL" id="KAA3678205.1"/>
    </source>
</evidence>
<keyword evidence="4" id="KW-1185">Reference proteome</keyword>
<dbReference type="SUPFAM" id="SSF102848">
    <property type="entry name" value="NSFL1 (p97 ATPase) cofactor p47, SEP domain"/>
    <property type="match status" value="1"/>
</dbReference>
<protein>
    <submittedName>
        <fullName evidence="3">Uncharacterized protein</fullName>
    </submittedName>
</protein>
<accession>A0A5J4NRF3</accession>
<dbReference type="SUPFAM" id="SSF54236">
    <property type="entry name" value="Ubiquitin-like"/>
    <property type="match status" value="1"/>
</dbReference>
<dbReference type="GO" id="GO:0043161">
    <property type="term" value="P:proteasome-mediated ubiquitin-dependent protein catabolic process"/>
    <property type="evidence" value="ECO:0007669"/>
    <property type="project" value="TreeGrafter"/>
</dbReference>
<dbReference type="PANTHER" id="PTHR23333:SF4">
    <property type="entry name" value="UBX DOMAIN-CONTAINING PROTEIN 11"/>
    <property type="match status" value="1"/>
</dbReference>
<dbReference type="EMBL" id="QNGE01001183">
    <property type="protein sequence ID" value="KAA3678205.1"/>
    <property type="molecule type" value="Genomic_DNA"/>
</dbReference>
<proteinExistence type="predicted"/>
<feature type="domain" description="UBX" evidence="1">
    <location>
        <begin position="187"/>
        <end position="282"/>
    </location>
</feature>
<reference evidence="3 4" key="1">
    <citation type="journal article" date="2019" name="Gigascience">
        <title>Whole-genome sequence of the oriental lung fluke Paragonimus westermani.</title>
        <authorList>
            <person name="Oey H."/>
            <person name="Zakrzewski M."/>
            <person name="Narain K."/>
            <person name="Devi K.R."/>
            <person name="Agatsuma T."/>
            <person name="Nawaratna S."/>
            <person name="Gobert G.N."/>
            <person name="Jones M.K."/>
            <person name="Ragan M.A."/>
            <person name="McManus D.P."/>
            <person name="Krause L."/>
        </authorList>
    </citation>
    <scope>NUCLEOTIDE SEQUENCE [LARGE SCALE GENOMIC DNA]</scope>
    <source>
        <strain evidence="3 4">IND2009</strain>
    </source>
</reference>
<dbReference type="PANTHER" id="PTHR23333">
    <property type="entry name" value="UBX DOMAIN CONTAINING PROTEIN"/>
    <property type="match status" value="1"/>
</dbReference>
<dbReference type="InterPro" id="IPR012989">
    <property type="entry name" value="SEP_domain"/>
</dbReference>
<dbReference type="PROSITE" id="PS50033">
    <property type="entry name" value="UBX"/>
    <property type="match status" value="1"/>
</dbReference>
<dbReference type="InterPro" id="IPR029071">
    <property type="entry name" value="Ubiquitin-like_domsf"/>
</dbReference>
<sequence length="329" mass="37120">MQFIQDILDGFFPSELQSKFPDGVPFKLTDRRSDRFLSVRSSSEVSTTKEHILGGMGFQSKLIKAPTSSTENFDRESKESSHFQDANSFATGATHNLSFEAGSRLTTTNSTEWLKEIELYPCPQKEPLTLEELINRLPEKTVAKSGRIIDIRRDLHEEFHGGKQTTHVKFVNISPDRQEKVSINNDFGKSFVALRVRSENGSQIYNLRMAPDSTVGQLYACLDRARLEKTTFRLVTMVPDGRALLTTSLKTAAPNPRYRRALTDMNLTLEQAGLAPRTMLRMEPISETRIQTNTGTQPTAFNLTEKVWEPKFSVLREDKGVPIDRGNSS</sequence>
<evidence type="ECO:0000313" key="4">
    <source>
        <dbReference type="Proteomes" id="UP000324629"/>
    </source>
</evidence>
<organism evidence="3 4">
    <name type="scientific">Paragonimus westermani</name>
    <dbReference type="NCBI Taxonomy" id="34504"/>
    <lineage>
        <taxon>Eukaryota</taxon>
        <taxon>Metazoa</taxon>
        <taxon>Spiralia</taxon>
        <taxon>Lophotrochozoa</taxon>
        <taxon>Platyhelminthes</taxon>
        <taxon>Trematoda</taxon>
        <taxon>Digenea</taxon>
        <taxon>Plagiorchiida</taxon>
        <taxon>Troglotremata</taxon>
        <taxon>Troglotrematidae</taxon>
        <taxon>Paragonimus</taxon>
    </lineage>
</organism>
<dbReference type="GO" id="GO:0043130">
    <property type="term" value="F:ubiquitin binding"/>
    <property type="evidence" value="ECO:0007669"/>
    <property type="project" value="TreeGrafter"/>
</dbReference>
<evidence type="ECO:0000259" key="1">
    <source>
        <dbReference type="PROSITE" id="PS50033"/>
    </source>
</evidence>
<gene>
    <name evidence="3" type="ORF">DEA37_0012478</name>
</gene>
<comment type="caution">
    <text evidence="3">The sequence shown here is derived from an EMBL/GenBank/DDBJ whole genome shotgun (WGS) entry which is preliminary data.</text>
</comment>
<feature type="domain" description="SEP" evidence="2">
    <location>
        <begin position="1"/>
        <end position="37"/>
    </location>
</feature>
<name>A0A5J4NRF3_9TREM</name>